<keyword evidence="3" id="KW-0032">Aminotransferase</keyword>
<dbReference type="InterPro" id="IPR015422">
    <property type="entry name" value="PyrdxlP-dep_Trfase_small"/>
</dbReference>
<dbReference type="PANTHER" id="PTHR43092">
    <property type="entry name" value="L-CYSTEINE DESULFHYDRASE"/>
    <property type="match status" value="1"/>
</dbReference>
<dbReference type="Pfam" id="PF00266">
    <property type="entry name" value="Aminotran_5"/>
    <property type="match status" value="1"/>
</dbReference>
<evidence type="ECO:0000259" key="2">
    <source>
        <dbReference type="Pfam" id="PF00266"/>
    </source>
</evidence>
<dbReference type="InterPro" id="IPR015421">
    <property type="entry name" value="PyrdxlP-dep_Trfase_major"/>
</dbReference>
<dbReference type="PANTHER" id="PTHR43092:SF2">
    <property type="entry name" value="HERCYNYLCYSTEINE SULFOXIDE LYASE"/>
    <property type="match status" value="1"/>
</dbReference>
<proteinExistence type="predicted"/>
<dbReference type="AlphaFoldDB" id="M5TRN8"/>
<dbReference type="Gene3D" id="3.40.640.10">
    <property type="entry name" value="Type I PLP-dependent aspartate aminotransferase-like (Major domain)"/>
    <property type="match status" value="1"/>
</dbReference>
<dbReference type="PATRIC" id="fig|1263870.3.peg.7262"/>
<dbReference type="InterPro" id="IPR000192">
    <property type="entry name" value="Aminotrans_V_dom"/>
</dbReference>
<accession>M5TRN8</accession>
<organism evidence="3 4">
    <name type="scientific">Rhodopirellula sallentina SM41</name>
    <dbReference type="NCBI Taxonomy" id="1263870"/>
    <lineage>
        <taxon>Bacteria</taxon>
        <taxon>Pseudomonadati</taxon>
        <taxon>Planctomycetota</taxon>
        <taxon>Planctomycetia</taxon>
        <taxon>Pirellulales</taxon>
        <taxon>Pirellulaceae</taxon>
        <taxon>Rhodopirellula</taxon>
    </lineage>
</organism>
<keyword evidence="3" id="KW-0808">Transferase</keyword>
<evidence type="ECO:0000256" key="1">
    <source>
        <dbReference type="ARBA" id="ARBA00022898"/>
    </source>
</evidence>
<keyword evidence="4" id="KW-1185">Reference proteome</keyword>
<dbReference type="EMBL" id="ANOH01000489">
    <property type="protein sequence ID" value="EMI51704.1"/>
    <property type="molecule type" value="Genomic_DNA"/>
</dbReference>
<reference evidence="3 4" key="1">
    <citation type="journal article" date="2013" name="Mar. Genomics">
        <title>Expression of sulfatases in Rhodopirellula baltica and the diversity of sulfatases in the genus Rhodopirellula.</title>
        <authorList>
            <person name="Wegner C.E."/>
            <person name="Richter-Heitmann T."/>
            <person name="Klindworth A."/>
            <person name="Klockow C."/>
            <person name="Richter M."/>
            <person name="Achstetter T."/>
            <person name="Glockner F.O."/>
            <person name="Harder J."/>
        </authorList>
    </citation>
    <scope>NUCLEOTIDE SEQUENCE [LARGE SCALE GENOMIC DNA]</scope>
    <source>
        <strain evidence="3 4">SM41</strain>
    </source>
</reference>
<comment type="caution">
    <text evidence="3">The sequence shown here is derived from an EMBL/GenBank/DDBJ whole genome shotgun (WGS) entry which is preliminary data.</text>
</comment>
<protein>
    <submittedName>
        <fullName evidence="3">Aminotransferase class V</fullName>
    </submittedName>
</protein>
<dbReference type="InterPro" id="IPR015424">
    <property type="entry name" value="PyrdxlP-dep_Trfase"/>
</dbReference>
<gene>
    <name evidence="3" type="ORF">RSSM_06846</name>
</gene>
<evidence type="ECO:0000313" key="4">
    <source>
        <dbReference type="Proteomes" id="UP000011885"/>
    </source>
</evidence>
<dbReference type="Gene3D" id="3.90.1150.10">
    <property type="entry name" value="Aspartate Aminotransferase, domain 1"/>
    <property type="match status" value="1"/>
</dbReference>
<dbReference type="Proteomes" id="UP000011885">
    <property type="component" value="Unassembled WGS sequence"/>
</dbReference>
<evidence type="ECO:0000313" key="3">
    <source>
        <dbReference type="EMBL" id="EMI51704.1"/>
    </source>
</evidence>
<keyword evidence="1" id="KW-0663">Pyridoxal phosphate</keyword>
<dbReference type="GO" id="GO:0008483">
    <property type="term" value="F:transaminase activity"/>
    <property type="evidence" value="ECO:0007669"/>
    <property type="project" value="UniProtKB-KW"/>
</dbReference>
<name>M5TRN8_9BACT</name>
<feature type="domain" description="Aminotransferase class V" evidence="2">
    <location>
        <begin position="57"/>
        <end position="281"/>
    </location>
</feature>
<dbReference type="SUPFAM" id="SSF53383">
    <property type="entry name" value="PLP-dependent transferases"/>
    <property type="match status" value="1"/>
</dbReference>
<sequence length="412" mass="44979">MDGHSLGEHWLLRPDVDFLNHGSFGASPKCVLEAQRGWSERLEREPIEFLAPERTLLPKLDEVRDVVATQMQASSRDLVFVRNATEGVNAVIRSLPLQEGDEVLITNHGYNACNNAVRHAAEVAGADVVVADIPFPIRGSDEILDAIAAALSPKTRWVLVDHVTSPTGIVMPVAEIVRLARSRGVRVMVDGAHGPGMLSVDLSSLGADYYTANHHKWWCGPKVSGFLFAREEWQSDIQPTVISHGANTEGLGDTSFHANFNWPGTFDPSPLLALPTAIKFLSGLFAGGSDVGPGINTEGMRALMQRNHRLVVAGRSRLLDRLEVDAPVPESMLGSLATIPVPGWSGLTDERLREIAERLRGEHRFEFPVLRVGNQGCLRISAQAYNSIEQYERLADVLATDQALVARRGSQS</sequence>